<evidence type="ECO:0000256" key="4">
    <source>
        <dbReference type="ARBA" id="ARBA00023002"/>
    </source>
</evidence>
<evidence type="ECO:0000256" key="5">
    <source>
        <dbReference type="ARBA" id="ARBA00023284"/>
    </source>
</evidence>
<dbReference type="GO" id="GO:0034599">
    <property type="term" value="P:cellular response to oxidative stress"/>
    <property type="evidence" value="ECO:0007669"/>
    <property type="project" value="TreeGrafter"/>
</dbReference>
<name>C5M976_CANTT</name>
<keyword evidence="5" id="KW-0676">Redox-active center</keyword>
<dbReference type="GO" id="GO:0140824">
    <property type="term" value="F:thioredoxin-dependent peroxiredoxin activity"/>
    <property type="evidence" value="ECO:0007669"/>
    <property type="project" value="UniProtKB-EC"/>
</dbReference>
<accession>C5M976</accession>
<dbReference type="PANTHER" id="PTHR11592:SF78">
    <property type="entry name" value="GLUTATHIONE PEROXIDASE"/>
    <property type="match status" value="1"/>
</dbReference>
<dbReference type="eggNOG" id="KOG1651">
    <property type="taxonomic scope" value="Eukaryota"/>
</dbReference>
<dbReference type="HOGENOM" id="CLU_029507_3_3_1"/>
<dbReference type="CDD" id="cd00340">
    <property type="entry name" value="GSH_Peroxidase"/>
    <property type="match status" value="1"/>
</dbReference>
<evidence type="ECO:0000313" key="8">
    <source>
        <dbReference type="EMBL" id="EER34130.1"/>
    </source>
</evidence>
<dbReference type="OrthoDB" id="446890at2759"/>
<dbReference type="EMBL" id="GG692397">
    <property type="protein sequence ID" value="EER34130.1"/>
    <property type="molecule type" value="Genomic_DNA"/>
</dbReference>
<dbReference type="KEGG" id="ctp:CTRG_02948"/>
<evidence type="ECO:0000256" key="1">
    <source>
        <dbReference type="ARBA" id="ARBA00006926"/>
    </source>
</evidence>
<protein>
    <recommendedName>
        <fullName evidence="7">Glutathione peroxidase</fullName>
    </recommendedName>
</protein>
<dbReference type="Proteomes" id="UP000002037">
    <property type="component" value="Unassembled WGS sequence"/>
</dbReference>
<dbReference type="PROSITE" id="PS51355">
    <property type="entry name" value="GLUTATHIONE_PEROXID_3"/>
    <property type="match status" value="1"/>
</dbReference>
<dbReference type="AlphaFoldDB" id="C5M976"/>
<dbReference type="STRING" id="294747.C5M976"/>
<keyword evidence="4 7" id="KW-0560">Oxidoreductase</keyword>
<gene>
    <name evidence="8" type="ORF">CTRG_02948</name>
</gene>
<evidence type="ECO:0000313" key="9">
    <source>
        <dbReference type="Proteomes" id="UP000002037"/>
    </source>
</evidence>
<reference evidence="8 9" key="1">
    <citation type="journal article" date="2009" name="Nature">
        <title>Evolution of pathogenicity and sexual reproduction in eight Candida genomes.</title>
        <authorList>
            <person name="Butler G."/>
            <person name="Rasmussen M.D."/>
            <person name="Lin M.F."/>
            <person name="Santos M.A."/>
            <person name="Sakthikumar S."/>
            <person name="Munro C.A."/>
            <person name="Rheinbay E."/>
            <person name="Grabherr M."/>
            <person name="Forche A."/>
            <person name="Reedy J.L."/>
            <person name="Agrafioti I."/>
            <person name="Arnaud M.B."/>
            <person name="Bates S."/>
            <person name="Brown A.J."/>
            <person name="Brunke S."/>
            <person name="Costanzo M.C."/>
            <person name="Fitzpatrick D.A."/>
            <person name="de Groot P.W."/>
            <person name="Harris D."/>
            <person name="Hoyer L.L."/>
            <person name="Hube B."/>
            <person name="Klis F.M."/>
            <person name="Kodira C."/>
            <person name="Lennard N."/>
            <person name="Logue M.E."/>
            <person name="Martin R."/>
            <person name="Neiman A.M."/>
            <person name="Nikolaou E."/>
            <person name="Quail M.A."/>
            <person name="Quinn J."/>
            <person name="Santos M.C."/>
            <person name="Schmitzberger F.F."/>
            <person name="Sherlock G."/>
            <person name="Shah P."/>
            <person name="Silverstein K.A."/>
            <person name="Skrzypek M.S."/>
            <person name="Soll D."/>
            <person name="Staggs R."/>
            <person name="Stansfield I."/>
            <person name="Stumpf M.P."/>
            <person name="Sudbery P.E."/>
            <person name="Srikantha T."/>
            <person name="Zeng Q."/>
            <person name="Berman J."/>
            <person name="Berriman M."/>
            <person name="Heitman J."/>
            <person name="Gow N.A."/>
            <person name="Lorenz M.C."/>
            <person name="Birren B.W."/>
            <person name="Kellis M."/>
            <person name="Cuomo C.A."/>
        </authorList>
    </citation>
    <scope>NUCLEOTIDE SEQUENCE [LARGE SCALE GENOMIC DNA]</scope>
    <source>
        <strain evidence="9">ATCC MYA-3404 / T1</strain>
    </source>
</reference>
<dbReference type="RefSeq" id="XP_002548651.1">
    <property type="nucleotide sequence ID" value="XM_002548605.1"/>
</dbReference>
<sequence>MESNAETIWNSMDESFSQIKSKFDNTYQRAQIIEQSPSRTLVEFGTNDNDDISTLPPITLAKDRFYLLTPLDNQLHPYPFKQLRNKVVLIVNVASYCGFRYQYKYLERLQKKYEKEGFTIIGFPCNQFLFQEPFSNEEIVTKCRNKYDVTFPIMNKIHVNGPQADEVYKFLKECKPGLWGTKRVKWNFEKFLIDSEGNIVARYSTFTSPEAISGKIEEMLEKKKTMTVV</sequence>
<proteinExistence type="inferred from homology"/>
<keyword evidence="2 7" id="KW-0575">Peroxidase</keyword>
<dbReference type="GeneID" id="8299397"/>
<dbReference type="PANTHER" id="PTHR11592">
    <property type="entry name" value="GLUTATHIONE PEROXIDASE"/>
    <property type="match status" value="1"/>
</dbReference>
<organism evidence="8 9">
    <name type="scientific">Candida tropicalis (strain ATCC MYA-3404 / T1)</name>
    <name type="common">Yeast</name>
    <dbReference type="NCBI Taxonomy" id="294747"/>
    <lineage>
        <taxon>Eukaryota</taxon>
        <taxon>Fungi</taxon>
        <taxon>Dikarya</taxon>
        <taxon>Ascomycota</taxon>
        <taxon>Saccharomycotina</taxon>
        <taxon>Pichiomycetes</taxon>
        <taxon>Debaryomycetaceae</taxon>
        <taxon>Candida/Lodderomyces clade</taxon>
        <taxon>Candida</taxon>
    </lineage>
</organism>
<dbReference type="InterPro" id="IPR036249">
    <property type="entry name" value="Thioredoxin-like_sf"/>
</dbReference>
<dbReference type="InterPro" id="IPR000889">
    <property type="entry name" value="Glutathione_peroxidase"/>
</dbReference>
<keyword evidence="3" id="KW-0049">Antioxidant</keyword>
<dbReference type="FunFam" id="3.40.30.10:FF:000010">
    <property type="entry name" value="Glutathione peroxidase"/>
    <property type="match status" value="1"/>
</dbReference>
<comment type="catalytic activity">
    <reaction evidence="6">
        <text>a hydroperoxide + [thioredoxin]-dithiol = an alcohol + [thioredoxin]-disulfide + H2O</text>
        <dbReference type="Rhea" id="RHEA:62620"/>
        <dbReference type="Rhea" id="RHEA-COMP:10698"/>
        <dbReference type="Rhea" id="RHEA-COMP:10700"/>
        <dbReference type="ChEBI" id="CHEBI:15377"/>
        <dbReference type="ChEBI" id="CHEBI:29950"/>
        <dbReference type="ChEBI" id="CHEBI:30879"/>
        <dbReference type="ChEBI" id="CHEBI:35924"/>
        <dbReference type="ChEBI" id="CHEBI:50058"/>
        <dbReference type="EC" id="1.11.1.24"/>
    </reaction>
</comment>
<dbReference type="PRINTS" id="PR01011">
    <property type="entry name" value="GLUTPROXDASE"/>
</dbReference>
<dbReference type="Pfam" id="PF00255">
    <property type="entry name" value="GSHPx"/>
    <property type="match status" value="1"/>
</dbReference>
<keyword evidence="9" id="KW-1185">Reference proteome</keyword>
<dbReference type="InterPro" id="IPR029760">
    <property type="entry name" value="GPX_CS"/>
</dbReference>
<evidence type="ECO:0000256" key="3">
    <source>
        <dbReference type="ARBA" id="ARBA00022862"/>
    </source>
</evidence>
<dbReference type="Gene3D" id="3.40.30.10">
    <property type="entry name" value="Glutaredoxin"/>
    <property type="match status" value="1"/>
</dbReference>
<dbReference type="PROSITE" id="PS00763">
    <property type="entry name" value="GLUTATHIONE_PEROXID_2"/>
    <property type="match status" value="1"/>
</dbReference>
<dbReference type="SUPFAM" id="SSF52833">
    <property type="entry name" value="Thioredoxin-like"/>
    <property type="match status" value="1"/>
</dbReference>
<evidence type="ECO:0000256" key="7">
    <source>
        <dbReference type="RuleBase" id="RU000499"/>
    </source>
</evidence>
<dbReference type="VEuPathDB" id="FungiDB:CTRG_02948"/>
<evidence type="ECO:0000256" key="6">
    <source>
        <dbReference type="ARBA" id="ARBA00049091"/>
    </source>
</evidence>
<evidence type="ECO:0000256" key="2">
    <source>
        <dbReference type="ARBA" id="ARBA00022559"/>
    </source>
</evidence>
<comment type="similarity">
    <text evidence="1 7">Belongs to the glutathione peroxidase family.</text>
</comment>